<dbReference type="Gene3D" id="3.40.50.2000">
    <property type="entry name" value="Glycogen Phosphorylase B"/>
    <property type="match status" value="2"/>
</dbReference>
<evidence type="ECO:0000256" key="1">
    <source>
        <dbReference type="ARBA" id="ARBA00022679"/>
    </source>
</evidence>
<evidence type="ECO:0000313" key="4">
    <source>
        <dbReference type="Proteomes" id="UP000306409"/>
    </source>
</evidence>
<gene>
    <name evidence="3" type="ORF">EHE19_018520</name>
</gene>
<feature type="domain" description="Glycosyl transferase family 1" evidence="2">
    <location>
        <begin position="193"/>
        <end position="352"/>
    </location>
</feature>
<dbReference type="AlphaFoldDB" id="A0A7H1VN39"/>
<sequence length="376" mass="43383">MKTVVFLLSHVPNPRMNKRIGVAKEVGTTALICVRRKSANIWEPYHLDIENTIFDMDMPDSSNILYRIRYSILYAVKAIKKLRTIRPSCIYTEGLDSLLISVLYSVFNRTKIIYEVADLRKVFIEEATTAMQSIKSNVVKFIEKVLLKKVKLLVLTSDMFFEKYYKKIISKDRVLFIPNMPDLSAFKSYIHKENGRFTVGFIGGIRYLNQMKMLVDAAESQDVSVLFAGAGGTQDEYIEITNYCSEKQFVDFFGKYNYNNDIAQLYGRVDCVYAVYDADNANVRIALPNKLYEAIYCELPIIVAKGTYLAELVEKWGVGVAVSHTDLSELEKVLHRLSTDKEYYEYIVKNCRLHKADIDIELYNQKLLKQMIELIQ</sequence>
<dbReference type="RefSeq" id="WP_171003625.1">
    <property type="nucleotide sequence ID" value="NZ_CP061336.1"/>
</dbReference>
<evidence type="ECO:0000259" key="2">
    <source>
        <dbReference type="Pfam" id="PF00534"/>
    </source>
</evidence>
<evidence type="ECO:0000313" key="3">
    <source>
        <dbReference type="EMBL" id="QNU66801.1"/>
    </source>
</evidence>
<dbReference type="InterPro" id="IPR001296">
    <property type="entry name" value="Glyco_trans_1"/>
</dbReference>
<organism evidence="3 4">
    <name type="scientific">Ruminiclostridium herbifermentans</name>
    <dbReference type="NCBI Taxonomy" id="2488810"/>
    <lineage>
        <taxon>Bacteria</taxon>
        <taxon>Bacillati</taxon>
        <taxon>Bacillota</taxon>
        <taxon>Clostridia</taxon>
        <taxon>Eubacteriales</taxon>
        <taxon>Oscillospiraceae</taxon>
        <taxon>Ruminiclostridium</taxon>
    </lineage>
</organism>
<proteinExistence type="predicted"/>
<dbReference type="PANTHER" id="PTHR46401">
    <property type="entry name" value="GLYCOSYLTRANSFERASE WBBK-RELATED"/>
    <property type="match status" value="1"/>
</dbReference>
<dbReference type="GO" id="GO:0009103">
    <property type="term" value="P:lipopolysaccharide biosynthetic process"/>
    <property type="evidence" value="ECO:0007669"/>
    <property type="project" value="TreeGrafter"/>
</dbReference>
<dbReference type="Pfam" id="PF00534">
    <property type="entry name" value="Glycos_transf_1"/>
    <property type="match status" value="1"/>
</dbReference>
<keyword evidence="4" id="KW-1185">Reference proteome</keyword>
<keyword evidence="1 3" id="KW-0808">Transferase</keyword>
<dbReference type="SUPFAM" id="SSF53756">
    <property type="entry name" value="UDP-Glycosyltransferase/glycogen phosphorylase"/>
    <property type="match status" value="1"/>
</dbReference>
<dbReference type="KEGG" id="rher:EHE19_018520"/>
<dbReference type="Proteomes" id="UP000306409">
    <property type="component" value="Chromosome"/>
</dbReference>
<accession>A0A7H1VN39</accession>
<reference evidence="3 4" key="1">
    <citation type="submission" date="2020-09" db="EMBL/GenBank/DDBJ databases">
        <title>Characterization and genome sequencing of Ruminiclostridium sp. nov. MA18.</title>
        <authorList>
            <person name="Rettenmaier R."/>
            <person name="Kowollik M.-L."/>
            <person name="Liebl W."/>
            <person name="Zverlov V."/>
        </authorList>
    </citation>
    <scope>NUCLEOTIDE SEQUENCE [LARGE SCALE GENOMIC DNA]</scope>
    <source>
        <strain evidence="3 4">MA18</strain>
    </source>
</reference>
<protein>
    <submittedName>
        <fullName evidence="3">Glycosyltransferase</fullName>
    </submittedName>
</protein>
<dbReference type="EMBL" id="CP061336">
    <property type="protein sequence ID" value="QNU66801.1"/>
    <property type="molecule type" value="Genomic_DNA"/>
</dbReference>
<name>A0A7H1VN39_9FIRM</name>
<dbReference type="GO" id="GO:0016757">
    <property type="term" value="F:glycosyltransferase activity"/>
    <property type="evidence" value="ECO:0007669"/>
    <property type="project" value="InterPro"/>
</dbReference>
<dbReference type="PANTHER" id="PTHR46401:SF2">
    <property type="entry name" value="GLYCOSYLTRANSFERASE WBBK-RELATED"/>
    <property type="match status" value="1"/>
</dbReference>